<organism evidence="2 3">
    <name type="scientific">Acidisarcina polymorpha</name>
    <dbReference type="NCBI Taxonomy" id="2211140"/>
    <lineage>
        <taxon>Bacteria</taxon>
        <taxon>Pseudomonadati</taxon>
        <taxon>Acidobacteriota</taxon>
        <taxon>Terriglobia</taxon>
        <taxon>Terriglobales</taxon>
        <taxon>Acidobacteriaceae</taxon>
        <taxon>Acidisarcina</taxon>
    </lineage>
</organism>
<dbReference type="Proteomes" id="UP000253606">
    <property type="component" value="Chromosome"/>
</dbReference>
<dbReference type="RefSeq" id="WP_114206912.1">
    <property type="nucleotide sequence ID" value="NZ_CP030840.1"/>
</dbReference>
<feature type="transmembrane region" description="Helical" evidence="1">
    <location>
        <begin position="128"/>
        <end position="145"/>
    </location>
</feature>
<evidence type="ECO:0000256" key="1">
    <source>
        <dbReference type="SAM" id="Phobius"/>
    </source>
</evidence>
<accession>A0A2Z5FX87</accession>
<proteinExistence type="predicted"/>
<reference evidence="2 3" key="1">
    <citation type="journal article" date="2018" name="Front. Microbiol.">
        <title>Hydrolytic Capabilities as a Key to Environmental Success: Chitinolytic and Cellulolytic Acidobacteria From Acidic Sub-arctic Soils and Boreal Peatlands.</title>
        <authorList>
            <person name="Belova S.E."/>
            <person name="Ravin N.V."/>
            <person name="Pankratov T.A."/>
            <person name="Rakitin A.L."/>
            <person name="Ivanova A.A."/>
            <person name="Beletsky A.V."/>
            <person name="Mardanov A.V."/>
            <person name="Sinninghe Damste J.S."/>
            <person name="Dedysh S.N."/>
        </authorList>
    </citation>
    <scope>NUCLEOTIDE SEQUENCE [LARGE SCALE GENOMIC DNA]</scope>
    <source>
        <strain evidence="2 3">SBC82</strain>
    </source>
</reference>
<gene>
    <name evidence="2" type="ORF">ACPOL_2137</name>
</gene>
<keyword evidence="1" id="KW-1133">Transmembrane helix</keyword>
<dbReference type="KEGG" id="abas:ACPOL_2137"/>
<keyword evidence="1" id="KW-0812">Transmembrane</keyword>
<sequence length="326" mass="37001">MIALLATYLLIFYVLIPGVLFRFPASWFLKLKIFQLTRTQEATFAVFVGIVPFLVALALVWYVPAIDRFVYGSEWSAPERSSDYQLAAAVVLTPDASKLFGKDQKSLAPGYLQAVNAVVRHQGRFLCWFYLFAVAEGTAFGLMAVRYGDWRGKSGLYDLFTRKVIVPNISEWQTLLTDFTWPKTPKRSVYVDVLTKEAGLYQGRVANFFLDLSGRLSGLQMEQVRRFRKGDYEASLERDRAEQKNRGARVIDETESISREDFWTTIPGTNFYVPADQILNLNIRFPFAKESDLQAAVQRELPELLEGSSPDAVALDADITIQEEDD</sequence>
<evidence type="ECO:0000313" key="2">
    <source>
        <dbReference type="EMBL" id="AXC11461.1"/>
    </source>
</evidence>
<evidence type="ECO:0000313" key="3">
    <source>
        <dbReference type="Proteomes" id="UP000253606"/>
    </source>
</evidence>
<protein>
    <submittedName>
        <fullName evidence="2">Uncharacterized protein</fullName>
    </submittedName>
</protein>
<feature type="transmembrane region" description="Helical" evidence="1">
    <location>
        <begin position="6"/>
        <end position="23"/>
    </location>
</feature>
<keyword evidence="1" id="KW-0472">Membrane</keyword>
<dbReference type="AlphaFoldDB" id="A0A2Z5FX87"/>
<keyword evidence="3" id="KW-1185">Reference proteome</keyword>
<dbReference type="EMBL" id="CP030840">
    <property type="protein sequence ID" value="AXC11461.1"/>
    <property type="molecule type" value="Genomic_DNA"/>
</dbReference>
<name>A0A2Z5FX87_9BACT</name>
<feature type="transmembrane region" description="Helical" evidence="1">
    <location>
        <begin position="44"/>
        <end position="63"/>
    </location>
</feature>
<dbReference type="OrthoDB" id="111250at2"/>